<gene>
    <name evidence="3" type="ORF">F5544_23490</name>
</gene>
<dbReference type="GO" id="GO:0005829">
    <property type="term" value="C:cytosol"/>
    <property type="evidence" value="ECO:0007669"/>
    <property type="project" value="TreeGrafter"/>
</dbReference>
<dbReference type="EC" id="1.-.-.-" evidence="3"/>
<dbReference type="RefSeq" id="WP_167475228.1">
    <property type="nucleotide sequence ID" value="NZ_CP046172.1"/>
</dbReference>
<name>A0A6G9YHM4_9NOCA</name>
<dbReference type="PANTHER" id="PTHR35176">
    <property type="entry name" value="HEME OXYGENASE HI_0854-RELATED"/>
    <property type="match status" value="1"/>
</dbReference>
<sequence>MLADPARRPGSSGAGGSVAAVSEEISRSHYVLLTTYRRDGTAVGSPLWAVEDSGRLYLWTETDSFKVRRIRRDPAVTVQPCTFRGATHGAPRRGRAELLDEAGTDRVRKMLAHKYGMWGWLAVRWPWPSYFRPSKKLFRDIVTGNRPATIGIEIAFDPA</sequence>
<accession>A0A6G9YHM4</accession>
<dbReference type="KEGG" id="nah:F5544_23490"/>
<dbReference type="InterPro" id="IPR011576">
    <property type="entry name" value="Pyridox_Oxase_N"/>
</dbReference>
<dbReference type="NCBIfam" id="TIGR03666">
    <property type="entry name" value="Rv2061_F420"/>
    <property type="match status" value="1"/>
</dbReference>
<dbReference type="SUPFAM" id="SSF50475">
    <property type="entry name" value="FMN-binding split barrel"/>
    <property type="match status" value="1"/>
</dbReference>
<dbReference type="InterPro" id="IPR052019">
    <property type="entry name" value="F420H2_bilvrd_red/Heme_oxyg"/>
</dbReference>
<proteinExistence type="predicted"/>
<dbReference type="Pfam" id="PF01243">
    <property type="entry name" value="PNPOx_N"/>
    <property type="match status" value="1"/>
</dbReference>
<evidence type="ECO:0000256" key="1">
    <source>
        <dbReference type="ARBA" id="ARBA00023002"/>
    </source>
</evidence>
<keyword evidence="4" id="KW-1185">Reference proteome</keyword>
<dbReference type="EMBL" id="CP046172">
    <property type="protein sequence ID" value="QIS12557.1"/>
    <property type="molecule type" value="Genomic_DNA"/>
</dbReference>
<dbReference type="AlphaFoldDB" id="A0A6G9YHM4"/>
<dbReference type="PANTHER" id="PTHR35176:SF11">
    <property type="entry name" value="PYRIDOXAMINE 5'-PHOSPHATE OXIDASE FAMILY PROTEIN"/>
    <property type="match status" value="1"/>
</dbReference>
<dbReference type="InterPro" id="IPR012349">
    <property type="entry name" value="Split_barrel_FMN-bd"/>
</dbReference>
<evidence type="ECO:0000313" key="3">
    <source>
        <dbReference type="EMBL" id="QIS12557.1"/>
    </source>
</evidence>
<evidence type="ECO:0000259" key="2">
    <source>
        <dbReference type="Pfam" id="PF01243"/>
    </source>
</evidence>
<dbReference type="GO" id="GO:0016627">
    <property type="term" value="F:oxidoreductase activity, acting on the CH-CH group of donors"/>
    <property type="evidence" value="ECO:0007669"/>
    <property type="project" value="TreeGrafter"/>
</dbReference>
<organism evidence="3 4">
    <name type="scientific">Nocardia arthritidis</name>
    <dbReference type="NCBI Taxonomy" id="228602"/>
    <lineage>
        <taxon>Bacteria</taxon>
        <taxon>Bacillati</taxon>
        <taxon>Actinomycetota</taxon>
        <taxon>Actinomycetes</taxon>
        <taxon>Mycobacteriales</taxon>
        <taxon>Nocardiaceae</taxon>
        <taxon>Nocardia</taxon>
    </lineage>
</organism>
<reference evidence="3 4" key="1">
    <citation type="journal article" date="2019" name="ACS Chem. Biol.">
        <title>Identification and Mobilization of a Cryptic Antibiotic Biosynthesis Gene Locus from a Human-Pathogenic Nocardia Isolate.</title>
        <authorList>
            <person name="Herisse M."/>
            <person name="Ishida K."/>
            <person name="Porter J.L."/>
            <person name="Howden B."/>
            <person name="Hertweck C."/>
            <person name="Stinear T.P."/>
            <person name="Pidot S.J."/>
        </authorList>
    </citation>
    <scope>NUCLEOTIDE SEQUENCE [LARGE SCALE GENOMIC DNA]</scope>
    <source>
        <strain evidence="3 4">AUSMDU00012717</strain>
    </source>
</reference>
<dbReference type="GO" id="GO:0070967">
    <property type="term" value="F:coenzyme F420 binding"/>
    <property type="evidence" value="ECO:0007669"/>
    <property type="project" value="TreeGrafter"/>
</dbReference>
<feature type="domain" description="Pyridoxamine 5'-phosphate oxidase N-terminal" evidence="2">
    <location>
        <begin position="20"/>
        <end position="119"/>
    </location>
</feature>
<dbReference type="Gene3D" id="2.30.110.10">
    <property type="entry name" value="Electron Transport, Fmn-binding Protein, Chain A"/>
    <property type="match status" value="1"/>
</dbReference>
<protein>
    <submittedName>
        <fullName evidence="3">PPOX class F420-dependent oxidoreductase</fullName>
        <ecNumber evidence="3">1.-.-.-</ecNumber>
    </submittedName>
</protein>
<dbReference type="Proteomes" id="UP000503540">
    <property type="component" value="Chromosome"/>
</dbReference>
<evidence type="ECO:0000313" key="4">
    <source>
        <dbReference type="Proteomes" id="UP000503540"/>
    </source>
</evidence>
<dbReference type="InterPro" id="IPR019965">
    <property type="entry name" value="PPOX_F420-dep_Rv2061_put"/>
</dbReference>
<keyword evidence="1 3" id="KW-0560">Oxidoreductase</keyword>